<keyword evidence="2" id="KW-0378">Hydrolase</keyword>
<gene>
    <name evidence="5" type="ORF">ACFQ2I_01370</name>
</gene>
<dbReference type="SUPFAM" id="SSF48208">
    <property type="entry name" value="Six-hairpin glycosidases"/>
    <property type="match status" value="1"/>
</dbReference>
<keyword evidence="6" id="KW-1185">Reference proteome</keyword>
<dbReference type="RefSeq" id="WP_377561656.1">
    <property type="nucleotide sequence ID" value="NZ_JBHTJZ010000004.1"/>
</dbReference>
<sequence length="763" mass="87274">MFQQQWTPFISYPTSYLTVGDAGIGLPNIWVRSNKAGMSLLPGIGMMADVSRDPGFQGWIPHPIAPLRQSEDEPSWVVSSREFRTRDIVSSYKWGEVHVDQQIGVFLNKAVCTMKFAQELPQACELAGHTIGQCLFRQLDNGFAISELHKDLRPMMYRWRIAVWGYRNGSLTRMSPILVSNCSKDTSAAEVYSSSSVTYSVMLPQGTVRADLVLECSRDAFHREEESAPLSEGGGCSNSLQIDEQRQMIQDVYAQRFLVTDGEEAPFYLNQLEGSWELMLKKLPAFQLPDKKLQAYLDFTFVNQLMCELSTEGLLSYPSIMAKQTFWGFWMWDFAFQSVSSRWINGRRVAKGQLLNMLNMQWDNGCITNSAQPFGVGTFLKEHGSDRRILHVSEIPEDALGGSHPPMFGFAVQKMREIEGNDHFIHSVFHALVQYNDWFDTHRRSSIHPDLLAIHKWSDSGQDNSKRWGKQIFTMFGEAEECWWDFPIIPVDVNIFWILQNEVIGKIYADWGETELAQRHLEQAERTKAAIQNYLWNENAGFYFDLHEKSGKSIPVYTPAGFTPLYLELCTVDQYKRLREHLLDEEKFWTRYPLPTLAADDPDFNPSNSYWRGPVWFYFNYFVLEGLFRYDTEVAHAFLRKNVDLFTNKGFVTAFENYNPLTGEGYNAAHFLWGGLLSSTVIERVLGIRAEEGVLVLDGKHVPQEWPSFRVSGIPIFSTMIDVAYRQMEGSGVYTVHNTGENPLKVSVGCETSLLQPNDHILV</sequence>
<comment type="caution">
    <text evidence="5">The sequence shown here is derived from an EMBL/GenBank/DDBJ whole genome shotgun (WGS) entry which is preliminary data.</text>
</comment>
<dbReference type="InterPro" id="IPR001661">
    <property type="entry name" value="Glyco_hydro_37"/>
</dbReference>
<evidence type="ECO:0000256" key="1">
    <source>
        <dbReference type="ARBA" id="ARBA00010833"/>
    </source>
</evidence>
<dbReference type="InterPro" id="IPR004888">
    <property type="entry name" value="Glycoside_hydrolase_63"/>
</dbReference>
<dbReference type="InterPro" id="IPR012341">
    <property type="entry name" value="6hp_glycosidase-like_sf"/>
</dbReference>
<evidence type="ECO:0000313" key="5">
    <source>
        <dbReference type="EMBL" id="MFD0958031.1"/>
    </source>
</evidence>
<keyword evidence="3" id="KW-0326">Glycosidase</keyword>
<dbReference type="EMBL" id="JBHTJZ010000004">
    <property type="protein sequence ID" value="MFD0958031.1"/>
    <property type="molecule type" value="Genomic_DNA"/>
</dbReference>
<evidence type="ECO:0000256" key="2">
    <source>
        <dbReference type="ARBA" id="ARBA00022801"/>
    </source>
</evidence>
<dbReference type="Gene3D" id="1.50.10.10">
    <property type="match status" value="1"/>
</dbReference>
<evidence type="ECO:0000256" key="3">
    <source>
        <dbReference type="ARBA" id="ARBA00023295"/>
    </source>
</evidence>
<proteinExistence type="inferred from homology"/>
<dbReference type="InterPro" id="IPR054491">
    <property type="entry name" value="MGH1-like_GH"/>
</dbReference>
<reference evidence="6" key="1">
    <citation type="journal article" date="2019" name="Int. J. Syst. Evol. Microbiol.">
        <title>The Global Catalogue of Microorganisms (GCM) 10K type strain sequencing project: providing services to taxonomists for standard genome sequencing and annotation.</title>
        <authorList>
            <consortium name="The Broad Institute Genomics Platform"/>
            <consortium name="The Broad Institute Genome Sequencing Center for Infectious Disease"/>
            <person name="Wu L."/>
            <person name="Ma J."/>
        </authorList>
    </citation>
    <scope>NUCLEOTIDE SEQUENCE [LARGE SCALE GENOMIC DNA]</scope>
    <source>
        <strain evidence="6">CCUG 59129</strain>
    </source>
</reference>
<dbReference type="PANTHER" id="PTHR10412">
    <property type="entry name" value="MANNOSYL-OLIGOSACCHARIDE GLUCOSIDASE"/>
    <property type="match status" value="1"/>
</dbReference>
<evidence type="ECO:0000313" key="6">
    <source>
        <dbReference type="Proteomes" id="UP001596989"/>
    </source>
</evidence>
<dbReference type="PANTHER" id="PTHR10412:SF11">
    <property type="entry name" value="MANNOSYL-OLIGOSACCHARIDE GLUCOSIDASE"/>
    <property type="match status" value="1"/>
</dbReference>
<dbReference type="PRINTS" id="PR00744">
    <property type="entry name" value="GLHYDRLASE37"/>
</dbReference>
<comment type="similarity">
    <text evidence="1">Belongs to the glycosyl hydrolase 63 family.</text>
</comment>
<accession>A0ABW3HKJ7</accession>
<dbReference type="Proteomes" id="UP001596989">
    <property type="component" value="Unassembled WGS sequence"/>
</dbReference>
<protein>
    <submittedName>
        <fullName evidence="5">Amylo-alpha-1,6-glucosidase</fullName>
    </submittedName>
</protein>
<feature type="domain" description="Mannosylglycerate hydrolase MGH1-like glycoside hydrolase" evidence="4">
    <location>
        <begin position="329"/>
        <end position="673"/>
    </location>
</feature>
<dbReference type="Pfam" id="PF22422">
    <property type="entry name" value="MGH1-like_GH"/>
    <property type="match status" value="1"/>
</dbReference>
<name>A0ABW3HKJ7_9BACL</name>
<evidence type="ECO:0000259" key="4">
    <source>
        <dbReference type="Pfam" id="PF22422"/>
    </source>
</evidence>
<organism evidence="5 6">
    <name type="scientific">Paenibacillus chungangensis</name>
    <dbReference type="NCBI Taxonomy" id="696535"/>
    <lineage>
        <taxon>Bacteria</taxon>
        <taxon>Bacillati</taxon>
        <taxon>Bacillota</taxon>
        <taxon>Bacilli</taxon>
        <taxon>Bacillales</taxon>
        <taxon>Paenibacillaceae</taxon>
        <taxon>Paenibacillus</taxon>
    </lineage>
</organism>
<dbReference type="InterPro" id="IPR008928">
    <property type="entry name" value="6-hairpin_glycosidase_sf"/>
</dbReference>